<gene>
    <name evidence="2" type="ORF">CROQUDRAFT_111824</name>
</gene>
<evidence type="ECO:0000313" key="3">
    <source>
        <dbReference type="Proteomes" id="UP000886653"/>
    </source>
</evidence>
<organism evidence="2 3">
    <name type="scientific">Cronartium quercuum f. sp. fusiforme G11</name>
    <dbReference type="NCBI Taxonomy" id="708437"/>
    <lineage>
        <taxon>Eukaryota</taxon>
        <taxon>Fungi</taxon>
        <taxon>Dikarya</taxon>
        <taxon>Basidiomycota</taxon>
        <taxon>Pucciniomycotina</taxon>
        <taxon>Pucciniomycetes</taxon>
        <taxon>Pucciniales</taxon>
        <taxon>Coleosporiaceae</taxon>
        <taxon>Cronartium</taxon>
    </lineage>
</organism>
<dbReference type="AlphaFoldDB" id="A0A9P6T4Y7"/>
<name>A0A9P6T4Y7_9BASI</name>
<dbReference type="Proteomes" id="UP000886653">
    <property type="component" value="Unassembled WGS sequence"/>
</dbReference>
<evidence type="ECO:0000256" key="1">
    <source>
        <dbReference type="SAM" id="MobiDB-lite"/>
    </source>
</evidence>
<keyword evidence="3" id="KW-1185">Reference proteome</keyword>
<feature type="region of interest" description="Disordered" evidence="1">
    <location>
        <begin position="36"/>
        <end position="55"/>
    </location>
</feature>
<protein>
    <submittedName>
        <fullName evidence="2">Uncharacterized protein</fullName>
    </submittedName>
</protein>
<comment type="caution">
    <text evidence="2">The sequence shown here is derived from an EMBL/GenBank/DDBJ whole genome shotgun (WGS) entry which is preliminary data.</text>
</comment>
<dbReference type="EMBL" id="MU168376">
    <property type="protein sequence ID" value="KAG0138865.1"/>
    <property type="molecule type" value="Genomic_DNA"/>
</dbReference>
<evidence type="ECO:0000313" key="2">
    <source>
        <dbReference type="EMBL" id="KAG0138865.1"/>
    </source>
</evidence>
<accession>A0A9P6T4Y7</accession>
<sequence>MSMARGAKGVTLEIPPTYLEGFKWTNIERPMREMAPLPSKQPQSEDEGANPGPTIKRTWMAASTINEPEVVCPPILPNMPTTENFNNTKNKLIIDWDLVWAPQVNYPLLHFTCYAGITPPNIEGVAAILRQNHIYGFDQFLLANDGWPNRDKLVAMGVMCGDAINLIHYAVPYYKFIMTDSTIKHLNNDWTYPSDDEHELYSEGECVGDFLDASDLNKH</sequence>
<proteinExistence type="predicted"/>
<reference evidence="2" key="1">
    <citation type="submission" date="2013-11" db="EMBL/GenBank/DDBJ databases">
        <title>Genome sequence of the fusiform rust pathogen reveals effectors for host alternation and coevolution with pine.</title>
        <authorList>
            <consortium name="DOE Joint Genome Institute"/>
            <person name="Smith K."/>
            <person name="Pendleton A."/>
            <person name="Kubisiak T."/>
            <person name="Anderson C."/>
            <person name="Salamov A."/>
            <person name="Aerts A."/>
            <person name="Riley R."/>
            <person name="Clum A."/>
            <person name="Lindquist E."/>
            <person name="Ence D."/>
            <person name="Campbell M."/>
            <person name="Kronenberg Z."/>
            <person name="Feau N."/>
            <person name="Dhillon B."/>
            <person name="Hamelin R."/>
            <person name="Burleigh J."/>
            <person name="Smith J."/>
            <person name="Yandell M."/>
            <person name="Nelson C."/>
            <person name="Grigoriev I."/>
            <person name="Davis J."/>
        </authorList>
    </citation>
    <scope>NUCLEOTIDE SEQUENCE</scope>
    <source>
        <strain evidence="2">G11</strain>
    </source>
</reference>